<organism evidence="2 3">
    <name type="scientific">Manihot esculenta</name>
    <name type="common">Cassava</name>
    <name type="synonym">Jatropha manihot</name>
    <dbReference type="NCBI Taxonomy" id="3983"/>
    <lineage>
        <taxon>Eukaryota</taxon>
        <taxon>Viridiplantae</taxon>
        <taxon>Streptophyta</taxon>
        <taxon>Embryophyta</taxon>
        <taxon>Tracheophyta</taxon>
        <taxon>Spermatophyta</taxon>
        <taxon>Magnoliopsida</taxon>
        <taxon>eudicotyledons</taxon>
        <taxon>Gunneridae</taxon>
        <taxon>Pentapetalae</taxon>
        <taxon>rosids</taxon>
        <taxon>fabids</taxon>
        <taxon>Malpighiales</taxon>
        <taxon>Euphorbiaceae</taxon>
        <taxon>Crotonoideae</taxon>
        <taxon>Manihoteae</taxon>
        <taxon>Manihot</taxon>
    </lineage>
</organism>
<dbReference type="AlphaFoldDB" id="A0A2C9UDL3"/>
<proteinExistence type="predicted"/>
<comment type="caution">
    <text evidence="2">The sequence shown here is derived from an EMBL/GenBank/DDBJ whole genome shotgun (WGS) entry which is preliminary data.</text>
</comment>
<dbReference type="STRING" id="3983.A0A2C9UDL3"/>
<dbReference type="PANTHER" id="PTHR33513:SF21">
    <property type="entry name" value="JMJN DOMAIN-CONTAINING PROTEIN"/>
    <property type="match status" value="1"/>
</dbReference>
<dbReference type="InterPro" id="IPR056139">
    <property type="entry name" value="DUF7722"/>
</dbReference>
<gene>
    <name evidence="2" type="ORF">MANES_15G061400v8</name>
</gene>
<dbReference type="Proteomes" id="UP000091857">
    <property type="component" value="Chromosome 15"/>
</dbReference>
<dbReference type="OMA" id="CKEMERG"/>
<dbReference type="Pfam" id="PF24847">
    <property type="entry name" value="DUF7722"/>
    <property type="match status" value="1"/>
</dbReference>
<reference evidence="3" key="1">
    <citation type="journal article" date="2016" name="Nat. Biotechnol.">
        <title>Sequencing wild and cultivated cassava and related species reveals extensive interspecific hybridization and genetic diversity.</title>
        <authorList>
            <person name="Bredeson J.V."/>
            <person name="Lyons J.B."/>
            <person name="Prochnik S.E."/>
            <person name="Wu G.A."/>
            <person name="Ha C.M."/>
            <person name="Edsinger-Gonzales E."/>
            <person name="Grimwood J."/>
            <person name="Schmutz J."/>
            <person name="Rabbi I.Y."/>
            <person name="Egesi C."/>
            <person name="Nauluvula P."/>
            <person name="Lebot V."/>
            <person name="Ndunguru J."/>
            <person name="Mkamilo G."/>
            <person name="Bart R.S."/>
            <person name="Setter T.L."/>
            <person name="Gleadow R.M."/>
            <person name="Kulakow P."/>
            <person name="Ferguson M.E."/>
            <person name="Rounsley S."/>
            <person name="Rokhsar D.S."/>
        </authorList>
    </citation>
    <scope>NUCLEOTIDE SEQUENCE [LARGE SCALE GENOMIC DNA]</scope>
    <source>
        <strain evidence="3">cv. AM560-2</strain>
    </source>
</reference>
<protein>
    <recommendedName>
        <fullName evidence="1">DUF7722 domain-containing protein</fullName>
    </recommendedName>
</protein>
<sequence length="125" mass="14496">MALKWFLNSAFTQVFGHTDSSVTVQTRQRSDVVACPNNQGLLQVHECVRSSRDVKEGSVTRTRKQEYPNGFQVPLHYPRYTAADYEKMEEWKLDMLLNEYGLSFEGRVDEKRAFAMGAFLWPDQL</sequence>
<evidence type="ECO:0000313" key="2">
    <source>
        <dbReference type="EMBL" id="OAY28374.1"/>
    </source>
</evidence>
<evidence type="ECO:0000313" key="3">
    <source>
        <dbReference type="Proteomes" id="UP000091857"/>
    </source>
</evidence>
<dbReference type="PANTHER" id="PTHR33513">
    <property type="entry name" value="OS06G0523300 PROTEIN"/>
    <property type="match status" value="1"/>
</dbReference>
<evidence type="ECO:0000259" key="1">
    <source>
        <dbReference type="Pfam" id="PF24847"/>
    </source>
</evidence>
<dbReference type="Gramene" id="Manes.15G061400.1.v8.1">
    <property type="protein sequence ID" value="Manes.15G061400.1.v8.1.CDS.1"/>
    <property type="gene ID" value="Manes.15G061400.v8.1"/>
</dbReference>
<accession>A0A2C9UDL3</accession>
<keyword evidence="3" id="KW-1185">Reference proteome</keyword>
<feature type="domain" description="DUF7722" evidence="1">
    <location>
        <begin position="77"/>
        <end position="122"/>
    </location>
</feature>
<dbReference type="EMBL" id="CM004401">
    <property type="protein sequence ID" value="OAY28374.1"/>
    <property type="molecule type" value="Genomic_DNA"/>
</dbReference>
<name>A0A2C9UDL3_MANES</name>